<feature type="region of interest" description="Disordered" evidence="1">
    <location>
        <begin position="121"/>
        <end position="150"/>
    </location>
</feature>
<feature type="compositionally biased region" description="Polar residues" evidence="1">
    <location>
        <begin position="199"/>
        <end position="213"/>
    </location>
</feature>
<dbReference type="Proteomes" id="UP000678016">
    <property type="component" value="Chromosome"/>
</dbReference>
<proteinExistence type="predicted"/>
<feature type="region of interest" description="Disordered" evidence="1">
    <location>
        <begin position="413"/>
        <end position="442"/>
    </location>
</feature>
<name>A0ABX8C5F1_9ACTN</name>
<evidence type="ECO:0000313" key="2">
    <source>
        <dbReference type="EMBL" id="QUX28709.1"/>
    </source>
</evidence>
<accession>A0ABX8C5F1</accession>
<feature type="compositionally biased region" description="Basic and acidic residues" evidence="1">
    <location>
        <begin position="129"/>
        <end position="150"/>
    </location>
</feature>
<reference evidence="3" key="1">
    <citation type="submission" date="2021-05" db="EMBL/GenBank/DDBJ databases">
        <title>Direct Submission.</title>
        <authorList>
            <person name="Li K."/>
            <person name="Gao J."/>
        </authorList>
    </citation>
    <scope>NUCLEOTIDE SEQUENCE [LARGE SCALE GENOMIC DNA]</scope>
    <source>
        <strain evidence="3">HDS12</strain>
    </source>
</reference>
<protein>
    <recommendedName>
        <fullName evidence="4">Secreted protein</fullName>
    </recommendedName>
</protein>
<evidence type="ECO:0000256" key="1">
    <source>
        <dbReference type="SAM" id="MobiDB-lite"/>
    </source>
</evidence>
<dbReference type="RefSeq" id="WP_212641641.1">
    <property type="nucleotide sequence ID" value="NZ_CP074132.1"/>
</dbReference>
<gene>
    <name evidence="2" type="ORF">KGD83_26445</name>
</gene>
<keyword evidence="3" id="KW-1185">Reference proteome</keyword>
<organism evidence="2 3">
    <name type="scientific">Nocardiopsis akebiae</name>
    <dbReference type="NCBI Taxonomy" id="2831968"/>
    <lineage>
        <taxon>Bacteria</taxon>
        <taxon>Bacillati</taxon>
        <taxon>Actinomycetota</taxon>
        <taxon>Actinomycetes</taxon>
        <taxon>Streptosporangiales</taxon>
        <taxon>Nocardiopsidaceae</taxon>
        <taxon>Nocardiopsis</taxon>
    </lineage>
</organism>
<evidence type="ECO:0008006" key="4">
    <source>
        <dbReference type="Google" id="ProtNLM"/>
    </source>
</evidence>
<sequence>MTQVKRISARAVLLAAGTAGFVALGAGVSGAESLSSPVHEIAPLVERTLVEGVAPAMNSVAPEGVGPIAGSALSELQETAHNSEKPAPDLAAPLPEGRDIRTPLGEVHNPTSELADTVSGVQDATGLDGDPHDTIGHDAGRALEHGGHRAGEAVEETAVTVLPHTLESVYGLREQVDLPRVGQVAQLPDTSRLRDSAQLPDTSDLSSVTGGNSLSLDGAEAPVLEEALGLGGSPTVRQSAAAPPVPNMWDIAYVFGLETPGGVQDLMEATHLTEDNYVSLGEERVLGMIGQRNLDQPLTTVHQSAPASPGLGDLTEALASGAESGDLRAAELRPLNVEGPLAESEVPRLSGTGVPVVDDAVDSVVPQLADAGVPTIAEGVDTQTAEDLVAELSRGTDLLNDVDTSDLLSVEGGTVPQETPAGMTQHPTFMDLPGSEALPVIS</sequence>
<feature type="region of interest" description="Disordered" evidence="1">
    <location>
        <begin position="187"/>
        <end position="213"/>
    </location>
</feature>
<evidence type="ECO:0000313" key="3">
    <source>
        <dbReference type="Proteomes" id="UP000678016"/>
    </source>
</evidence>
<dbReference type="EMBL" id="CP074132">
    <property type="protein sequence ID" value="QUX28709.1"/>
    <property type="molecule type" value="Genomic_DNA"/>
</dbReference>